<feature type="domain" description="TonB-dependent receptor-like beta-barrel" evidence="10">
    <location>
        <begin position="347"/>
        <end position="799"/>
    </location>
</feature>
<keyword evidence="3 8" id="KW-1134">Transmembrane beta strand</keyword>
<gene>
    <name evidence="12" type="ORF">EVA95_02965</name>
</gene>
<evidence type="ECO:0000313" key="13">
    <source>
        <dbReference type="Proteomes" id="UP000319384"/>
    </source>
</evidence>
<evidence type="ECO:0000256" key="1">
    <source>
        <dbReference type="ARBA" id="ARBA00004571"/>
    </source>
</evidence>
<keyword evidence="6 8" id="KW-0472">Membrane</keyword>
<dbReference type="GO" id="GO:0009279">
    <property type="term" value="C:cell outer membrane"/>
    <property type="evidence" value="ECO:0007669"/>
    <property type="project" value="UniProtKB-SubCell"/>
</dbReference>
<dbReference type="Pfam" id="PF07715">
    <property type="entry name" value="Plug"/>
    <property type="match status" value="1"/>
</dbReference>
<proteinExistence type="inferred from homology"/>
<evidence type="ECO:0000256" key="5">
    <source>
        <dbReference type="ARBA" id="ARBA00023077"/>
    </source>
</evidence>
<sequence length="855" mass="95550">MQLSKKLFCLIFVTFLINSNDIEEIIVTGTLLKDNENNFSPVQVIDENDFKNFNITNIGEISKYLNVSAGSRFQSNALEGVDQGMSSITLRGLDSSATLLLLNSKRHTFSGTPSNNGNGYIDANIVPEIAIEKIEILKEGATSIYGSDAIAGVINFFTFKDFEGLRIKVGEQTTTNYDQDDNSFGLLYGTKILNGNLVIGFNVLERSPLSASEIDGIAELGLSGLGKTFKVFGPDTVSSSLYAGVYPKASQFVPDPNCEENGGVLDGSFCRFLYGERFNIVNDESHQKIYLNFSKETESFKHNLHFISSKVDVNDNPQSPSYPALPFLSRNIEPGDGGSPFNVPVVWYGRPLGSEFKSPFSPKEIEQFNLNYSLSFLINQKTSAEISITKSEHSNEHFRPDIIDSRFLAAIKGNGGPDGNQTWNIFDSSQNPQSLIDYVRGAEISSKLADLISIDGIFNTKIEGFNLAYGFQLNRENLDIFYDEISRAEFDKDGKLIKTADLFFLGGGKNLSKSRKSNALFAELEKDINENLDISLAARFESMKNESSFDPKVSLKYLVSDSLTIRFSKGTAFSAPSMAQMFSSEINLGSVRDINDSVFVRQASTGNPNLKPANSTNSNIGLIFQKNNLRLSLDLWEIKYKDRVEVESAQAILSSNPNGPSITRNEFGDLIGVTTTYFNEDNTLVKGMDIQIQYLIDLRKGNLSIDIMGTYLSDFKTPSLTNSNEMINRVGRFNFDNHTFSLPKKRINSFISWNFKDYSLSLNSRYLDGYFNERAVTGLGLTYGYNNQVKSFFVHDASFEKIIYMSKGDLNFRFYLSNILDKSAPRLYDAPDFSFDTRLHDPRGRILGLNIEYNY</sequence>
<dbReference type="AlphaFoldDB" id="A0A520MXE5"/>
<reference evidence="12 13" key="1">
    <citation type="submission" date="2019-02" db="EMBL/GenBank/DDBJ databases">
        <title>Prokaryotic population dynamics and viral predation in marine succession experiment using metagenomics: the confinement effect.</title>
        <authorList>
            <person name="Haro-Moreno J.M."/>
            <person name="Rodriguez-Valera F."/>
            <person name="Lopez-Perez M."/>
        </authorList>
    </citation>
    <scope>NUCLEOTIDE SEQUENCE [LARGE SCALE GENOMIC DNA]</scope>
    <source>
        <strain evidence="12">MED-G162</strain>
    </source>
</reference>
<name>A0A520MXE5_9GAMM</name>
<dbReference type="Pfam" id="PF00593">
    <property type="entry name" value="TonB_dep_Rec_b-barrel"/>
    <property type="match status" value="1"/>
</dbReference>
<keyword evidence="4 8" id="KW-0812">Transmembrane</keyword>
<feature type="domain" description="TonB-dependent receptor plug" evidence="11">
    <location>
        <begin position="40"/>
        <end position="153"/>
    </location>
</feature>
<dbReference type="InterPro" id="IPR012910">
    <property type="entry name" value="Plug_dom"/>
</dbReference>
<dbReference type="InterPro" id="IPR036942">
    <property type="entry name" value="Beta-barrel_TonB_sf"/>
</dbReference>
<comment type="caution">
    <text evidence="12">The sequence shown here is derived from an EMBL/GenBank/DDBJ whole genome shotgun (WGS) entry which is preliminary data.</text>
</comment>
<keyword evidence="5 9" id="KW-0798">TonB box</keyword>
<evidence type="ECO:0000256" key="6">
    <source>
        <dbReference type="ARBA" id="ARBA00023136"/>
    </source>
</evidence>
<organism evidence="12 13">
    <name type="scientific">SAR86 cluster bacterium</name>
    <dbReference type="NCBI Taxonomy" id="2030880"/>
    <lineage>
        <taxon>Bacteria</taxon>
        <taxon>Pseudomonadati</taxon>
        <taxon>Pseudomonadota</taxon>
        <taxon>Gammaproteobacteria</taxon>
        <taxon>SAR86 cluster</taxon>
    </lineage>
</organism>
<comment type="similarity">
    <text evidence="8 9">Belongs to the TonB-dependent receptor family.</text>
</comment>
<keyword evidence="12" id="KW-0675">Receptor</keyword>
<dbReference type="InterPro" id="IPR000531">
    <property type="entry name" value="Beta-barrel_TonB"/>
</dbReference>
<dbReference type="Gene3D" id="2.40.170.20">
    <property type="entry name" value="TonB-dependent receptor, beta-barrel domain"/>
    <property type="match status" value="1"/>
</dbReference>
<evidence type="ECO:0000259" key="11">
    <source>
        <dbReference type="Pfam" id="PF07715"/>
    </source>
</evidence>
<evidence type="ECO:0000256" key="3">
    <source>
        <dbReference type="ARBA" id="ARBA00022452"/>
    </source>
</evidence>
<dbReference type="PROSITE" id="PS52016">
    <property type="entry name" value="TONB_DEPENDENT_REC_3"/>
    <property type="match status" value="1"/>
</dbReference>
<evidence type="ECO:0000259" key="10">
    <source>
        <dbReference type="Pfam" id="PF00593"/>
    </source>
</evidence>
<accession>A0A520MXE5</accession>
<dbReference type="Proteomes" id="UP000319384">
    <property type="component" value="Unassembled WGS sequence"/>
</dbReference>
<evidence type="ECO:0000256" key="9">
    <source>
        <dbReference type="RuleBase" id="RU003357"/>
    </source>
</evidence>
<comment type="subcellular location">
    <subcellularLocation>
        <location evidence="1 8">Cell outer membrane</location>
        <topology evidence="1 8">Multi-pass membrane protein</topology>
    </subcellularLocation>
</comment>
<evidence type="ECO:0000256" key="7">
    <source>
        <dbReference type="ARBA" id="ARBA00023237"/>
    </source>
</evidence>
<evidence type="ECO:0000256" key="4">
    <source>
        <dbReference type="ARBA" id="ARBA00022692"/>
    </source>
</evidence>
<protein>
    <submittedName>
        <fullName evidence="12">TonB-dependent receptor</fullName>
    </submittedName>
</protein>
<dbReference type="Gene3D" id="2.170.130.10">
    <property type="entry name" value="TonB-dependent receptor, plug domain"/>
    <property type="match status" value="1"/>
</dbReference>
<keyword evidence="7 8" id="KW-0998">Cell outer membrane</keyword>
<evidence type="ECO:0000313" key="12">
    <source>
        <dbReference type="EMBL" id="RZO25856.1"/>
    </source>
</evidence>
<evidence type="ECO:0000256" key="8">
    <source>
        <dbReference type="PROSITE-ProRule" id="PRU01360"/>
    </source>
</evidence>
<dbReference type="PANTHER" id="PTHR47234:SF2">
    <property type="entry name" value="TONB-DEPENDENT RECEPTOR"/>
    <property type="match status" value="1"/>
</dbReference>
<keyword evidence="2 8" id="KW-0813">Transport</keyword>
<dbReference type="InterPro" id="IPR039426">
    <property type="entry name" value="TonB-dep_rcpt-like"/>
</dbReference>
<dbReference type="InterPro" id="IPR037066">
    <property type="entry name" value="Plug_dom_sf"/>
</dbReference>
<dbReference type="PANTHER" id="PTHR47234">
    <property type="match status" value="1"/>
</dbReference>
<evidence type="ECO:0000256" key="2">
    <source>
        <dbReference type="ARBA" id="ARBA00022448"/>
    </source>
</evidence>
<dbReference type="SUPFAM" id="SSF56935">
    <property type="entry name" value="Porins"/>
    <property type="match status" value="1"/>
</dbReference>
<dbReference type="EMBL" id="SHBH01000024">
    <property type="protein sequence ID" value="RZO25856.1"/>
    <property type="molecule type" value="Genomic_DNA"/>
</dbReference>